<dbReference type="SUPFAM" id="SSF51161">
    <property type="entry name" value="Trimeric LpxA-like enzymes"/>
    <property type="match status" value="1"/>
</dbReference>
<feature type="binding site" evidence="6">
    <location>
        <position position="144"/>
    </location>
    <ligand>
        <name>acetyl-CoA</name>
        <dbReference type="ChEBI" id="CHEBI:57288"/>
    </ligand>
</feature>
<name>A0A848HBU8_9BURK</name>
<dbReference type="Gene3D" id="3.40.50.20">
    <property type="match status" value="1"/>
</dbReference>
<dbReference type="InterPro" id="IPR001451">
    <property type="entry name" value="Hexapep"/>
</dbReference>
<feature type="active site" description="Proton acceptor" evidence="5">
    <location>
        <position position="135"/>
    </location>
</feature>
<dbReference type="GO" id="GO:0016746">
    <property type="term" value="F:acyltransferase activity"/>
    <property type="evidence" value="ECO:0007669"/>
    <property type="project" value="UniProtKB-KW"/>
</dbReference>
<feature type="site" description="Increases basicity of active site His" evidence="5">
    <location>
        <position position="136"/>
    </location>
</feature>
<keyword evidence="2" id="KW-0808">Transferase</keyword>
<organism evidence="8 9">
    <name type="scientific">Ramlibacter agri</name>
    <dbReference type="NCBI Taxonomy" id="2728837"/>
    <lineage>
        <taxon>Bacteria</taxon>
        <taxon>Pseudomonadati</taxon>
        <taxon>Pseudomonadota</taxon>
        <taxon>Betaproteobacteria</taxon>
        <taxon>Burkholderiales</taxon>
        <taxon>Comamonadaceae</taxon>
        <taxon>Ramlibacter</taxon>
    </lineage>
</organism>
<evidence type="ECO:0000256" key="1">
    <source>
        <dbReference type="ARBA" id="ARBA00007274"/>
    </source>
</evidence>
<dbReference type="PANTHER" id="PTHR43300:SF7">
    <property type="entry name" value="UDP-N-ACETYLBACILLOSAMINE N-ACETYLTRANSFERASE"/>
    <property type="match status" value="1"/>
</dbReference>
<feature type="binding site" evidence="6">
    <location>
        <position position="65"/>
    </location>
    <ligand>
        <name>substrate</name>
    </ligand>
</feature>
<comment type="caution">
    <text evidence="8">The sequence shown here is derived from an EMBL/GenBank/DDBJ whole genome shotgun (WGS) entry which is preliminary data.</text>
</comment>
<dbReference type="RefSeq" id="WP_169421123.1">
    <property type="nucleotide sequence ID" value="NZ_JABBFX010000002.1"/>
</dbReference>
<evidence type="ECO:0000256" key="3">
    <source>
        <dbReference type="ARBA" id="ARBA00022737"/>
    </source>
</evidence>
<dbReference type="AlphaFoldDB" id="A0A848HBU8"/>
<protein>
    <recommendedName>
        <fullName evidence="7">PglD N-terminal domain-containing protein</fullName>
    </recommendedName>
</protein>
<dbReference type="Proteomes" id="UP000541185">
    <property type="component" value="Unassembled WGS sequence"/>
</dbReference>
<reference evidence="8 9" key="1">
    <citation type="submission" date="2020-04" db="EMBL/GenBank/DDBJ databases">
        <title>Ramlibacter sp. G-1-2-2 isolated from soil.</title>
        <authorList>
            <person name="Dahal R.H."/>
        </authorList>
    </citation>
    <scope>NUCLEOTIDE SEQUENCE [LARGE SCALE GENOMIC DNA]</scope>
    <source>
        <strain evidence="8 9">G-1-2-2</strain>
    </source>
</reference>
<evidence type="ECO:0000313" key="8">
    <source>
        <dbReference type="EMBL" id="NML46881.1"/>
    </source>
</evidence>
<gene>
    <name evidence="8" type="ORF">HHL11_24260</name>
</gene>
<dbReference type="InterPro" id="IPR020019">
    <property type="entry name" value="AcTrfase_PglD-like"/>
</dbReference>
<dbReference type="CDD" id="cd03360">
    <property type="entry name" value="LbH_AT_putative"/>
    <property type="match status" value="1"/>
</dbReference>
<dbReference type="InterPro" id="IPR041561">
    <property type="entry name" value="PglD_N"/>
</dbReference>
<feature type="domain" description="PglD N-terminal" evidence="7">
    <location>
        <begin position="2"/>
        <end position="80"/>
    </location>
</feature>
<dbReference type="PROSITE" id="PS00101">
    <property type="entry name" value="HEXAPEP_TRANSFERASES"/>
    <property type="match status" value="1"/>
</dbReference>
<keyword evidence="4" id="KW-0012">Acyltransferase</keyword>
<dbReference type="InterPro" id="IPR011004">
    <property type="entry name" value="Trimer_LpxA-like_sf"/>
</dbReference>
<evidence type="ECO:0000259" key="7">
    <source>
        <dbReference type="Pfam" id="PF17836"/>
    </source>
</evidence>
<dbReference type="InterPro" id="IPR050179">
    <property type="entry name" value="Trans_hexapeptide_repeat"/>
</dbReference>
<evidence type="ECO:0000256" key="4">
    <source>
        <dbReference type="ARBA" id="ARBA00023315"/>
    </source>
</evidence>
<sequence length="205" mass="20648">MKIVLVGGGGHCLACADVIAAAGREAAGVLDAREGTAPAGLAWLGDDRWMASPEAAAMEFIVTVGQTGSADLRRRLFERILAAGRPLATVRSPHAVIGREAQLGAGSIAMHRAVLNANARVGRNCIVNTGAIVEHDAVVADHCHVSTGAILNGGVIVEEGVLVGSGAVVLQGLRIGAGAIIGAGAVVTHDLPAGTWVGVPARRQA</sequence>
<comment type="similarity">
    <text evidence="1">Belongs to the transferase hexapeptide repeat family.</text>
</comment>
<keyword evidence="3" id="KW-0677">Repeat</keyword>
<proteinExistence type="inferred from homology"/>
<dbReference type="Pfam" id="PF00132">
    <property type="entry name" value="Hexapep"/>
    <property type="match status" value="1"/>
</dbReference>
<dbReference type="Pfam" id="PF17836">
    <property type="entry name" value="PglD_N"/>
    <property type="match status" value="1"/>
</dbReference>
<dbReference type="EMBL" id="JABBFX010000002">
    <property type="protein sequence ID" value="NML46881.1"/>
    <property type="molecule type" value="Genomic_DNA"/>
</dbReference>
<evidence type="ECO:0000256" key="6">
    <source>
        <dbReference type="PIRSR" id="PIRSR620019-2"/>
    </source>
</evidence>
<dbReference type="InterPro" id="IPR018357">
    <property type="entry name" value="Hexapep_transf_CS"/>
</dbReference>
<dbReference type="Gene3D" id="2.160.10.10">
    <property type="entry name" value="Hexapeptide repeat proteins"/>
    <property type="match status" value="1"/>
</dbReference>
<accession>A0A848HBU8</accession>
<evidence type="ECO:0000313" key="9">
    <source>
        <dbReference type="Proteomes" id="UP000541185"/>
    </source>
</evidence>
<keyword evidence="9" id="KW-1185">Reference proteome</keyword>
<dbReference type="NCBIfam" id="TIGR03570">
    <property type="entry name" value="NeuD_NnaD"/>
    <property type="match status" value="1"/>
</dbReference>
<evidence type="ECO:0000256" key="5">
    <source>
        <dbReference type="PIRSR" id="PIRSR620019-1"/>
    </source>
</evidence>
<evidence type="ECO:0000256" key="2">
    <source>
        <dbReference type="ARBA" id="ARBA00022679"/>
    </source>
</evidence>
<dbReference type="PANTHER" id="PTHR43300">
    <property type="entry name" value="ACETYLTRANSFERASE"/>
    <property type="match status" value="1"/>
</dbReference>